<keyword evidence="3" id="KW-1185">Reference proteome</keyword>
<dbReference type="RefSeq" id="WP_132806731.1">
    <property type="nucleotide sequence ID" value="NZ_SMAK01000006.1"/>
</dbReference>
<name>A0A4R3MCC1_9HYPH</name>
<organism evidence="2 3">
    <name type="scientific">Tepidamorphus gemmatus</name>
    <dbReference type="NCBI Taxonomy" id="747076"/>
    <lineage>
        <taxon>Bacteria</taxon>
        <taxon>Pseudomonadati</taxon>
        <taxon>Pseudomonadota</taxon>
        <taxon>Alphaproteobacteria</taxon>
        <taxon>Hyphomicrobiales</taxon>
        <taxon>Tepidamorphaceae</taxon>
        <taxon>Tepidamorphus</taxon>
    </lineage>
</organism>
<comment type="caution">
    <text evidence="2">The sequence shown here is derived from an EMBL/GenBank/DDBJ whole genome shotgun (WGS) entry which is preliminary data.</text>
</comment>
<accession>A0A4R3MCC1</accession>
<dbReference type="EMBL" id="SMAK01000006">
    <property type="protein sequence ID" value="TCT09899.1"/>
    <property type="molecule type" value="Genomic_DNA"/>
</dbReference>
<feature type="transmembrane region" description="Helical" evidence="1">
    <location>
        <begin position="174"/>
        <end position="200"/>
    </location>
</feature>
<sequence>MAETTSSDIRAQRGVSSQTAAPQIAQIDLRDIRAVLALAAADLGRAPVYGLAIGAFYAVGGIVLYLLATRTGLFFLTYPLAAGFALLGPFCAVALYEISRRLESGLPLSPGALVSVVVGPGGRSLGWMPMLNLFVFFIWVDVAAALYLGFFGLRRPDLGGFVVEVFTTWHGLSFLVLGNLVGAVFAIGVFTSTVVAYPLLLDRDSDFVTAIITSWRAVRANPVPMLGYGLIVAVSLFVAMLPALLGLIVVLPLLGHSTWHLYRRVVRWPDGGTG</sequence>
<feature type="transmembrane region" description="Helical" evidence="1">
    <location>
        <begin position="75"/>
        <end position="96"/>
    </location>
</feature>
<keyword evidence="1" id="KW-1133">Transmembrane helix</keyword>
<proteinExistence type="predicted"/>
<feature type="transmembrane region" description="Helical" evidence="1">
    <location>
        <begin position="48"/>
        <end position="68"/>
    </location>
</feature>
<dbReference type="InterPro" id="IPR018692">
    <property type="entry name" value="DUF2189"/>
</dbReference>
<protein>
    <submittedName>
        <fullName evidence="2">Putative membrane protein</fullName>
    </submittedName>
</protein>
<keyword evidence="1" id="KW-0812">Transmembrane</keyword>
<dbReference type="AlphaFoldDB" id="A0A4R3MCC1"/>
<gene>
    <name evidence="2" type="ORF">EDC22_10693</name>
</gene>
<reference evidence="2 3" key="1">
    <citation type="submission" date="2019-03" db="EMBL/GenBank/DDBJ databases">
        <title>Genomic Encyclopedia of Type Strains, Phase IV (KMG-IV): sequencing the most valuable type-strain genomes for metagenomic binning, comparative biology and taxonomic classification.</title>
        <authorList>
            <person name="Goeker M."/>
        </authorList>
    </citation>
    <scope>NUCLEOTIDE SEQUENCE [LARGE SCALE GENOMIC DNA]</scope>
    <source>
        <strain evidence="2 3">DSM 19345</strain>
    </source>
</reference>
<evidence type="ECO:0000313" key="2">
    <source>
        <dbReference type="EMBL" id="TCT09899.1"/>
    </source>
</evidence>
<dbReference type="Pfam" id="PF09955">
    <property type="entry name" value="DUF2189"/>
    <property type="match status" value="1"/>
</dbReference>
<dbReference type="OrthoDB" id="9809543at2"/>
<feature type="transmembrane region" description="Helical" evidence="1">
    <location>
        <begin position="133"/>
        <end position="153"/>
    </location>
</feature>
<feature type="transmembrane region" description="Helical" evidence="1">
    <location>
        <begin position="225"/>
        <end position="254"/>
    </location>
</feature>
<evidence type="ECO:0000313" key="3">
    <source>
        <dbReference type="Proteomes" id="UP000295678"/>
    </source>
</evidence>
<dbReference type="Proteomes" id="UP000295678">
    <property type="component" value="Unassembled WGS sequence"/>
</dbReference>
<keyword evidence="1" id="KW-0472">Membrane</keyword>
<evidence type="ECO:0000256" key="1">
    <source>
        <dbReference type="SAM" id="Phobius"/>
    </source>
</evidence>